<dbReference type="Gene3D" id="1.10.760.10">
    <property type="entry name" value="Cytochrome c-like domain"/>
    <property type="match status" value="1"/>
</dbReference>
<evidence type="ECO:0000256" key="3">
    <source>
        <dbReference type="ARBA" id="ARBA00023004"/>
    </source>
</evidence>
<protein>
    <submittedName>
        <fullName evidence="6">Cytochrome c</fullName>
    </submittedName>
</protein>
<evidence type="ECO:0000259" key="5">
    <source>
        <dbReference type="PROSITE" id="PS51007"/>
    </source>
</evidence>
<dbReference type="GO" id="GO:0020037">
    <property type="term" value="F:heme binding"/>
    <property type="evidence" value="ECO:0007669"/>
    <property type="project" value="InterPro"/>
</dbReference>
<evidence type="ECO:0000313" key="6">
    <source>
        <dbReference type="EMBL" id="APZ51311.1"/>
    </source>
</evidence>
<keyword evidence="1 4" id="KW-0349">Heme</keyword>
<reference evidence="6 7" key="1">
    <citation type="submission" date="2016-04" db="EMBL/GenBank/DDBJ databases">
        <title>Deep-sea bacteria in the southern Pacific.</title>
        <authorList>
            <person name="Tang K."/>
        </authorList>
    </citation>
    <scope>NUCLEOTIDE SEQUENCE [LARGE SCALE GENOMIC DNA]</scope>
    <source>
        <strain evidence="6 7">JLT2014</strain>
    </source>
</reference>
<dbReference type="RefSeq" id="WP_076695736.1">
    <property type="nucleotide sequence ID" value="NZ_CP015093.1"/>
</dbReference>
<proteinExistence type="predicted"/>
<dbReference type="STRING" id="1250539.Ga0080574_TMP977"/>
<dbReference type="KEGG" id="paby:Ga0080574_TMP977"/>
<accession>A0A1P8UPK3</accession>
<dbReference type="Pfam" id="PF00034">
    <property type="entry name" value="Cytochrom_C"/>
    <property type="match status" value="1"/>
</dbReference>
<organism evidence="6 7">
    <name type="scientific">Salipiger abyssi</name>
    <dbReference type="NCBI Taxonomy" id="1250539"/>
    <lineage>
        <taxon>Bacteria</taxon>
        <taxon>Pseudomonadati</taxon>
        <taxon>Pseudomonadota</taxon>
        <taxon>Alphaproteobacteria</taxon>
        <taxon>Rhodobacterales</taxon>
        <taxon>Roseobacteraceae</taxon>
        <taxon>Salipiger</taxon>
    </lineage>
</organism>
<dbReference type="GO" id="GO:0009055">
    <property type="term" value="F:electron transfer activity"/>
    <property type="evidence" value="ECO:0007669"/>
    <property type="project" value="InterPro"/>
</dbReference>
<evidence type="ECO:0000256" key="4">
    <source>
        <dbReference type="PROSITE-ProRule" id="PRU00433"/>
    </source>
</evidence>
<evidence type="ECO:0000313" key="7">
    <source>
        <dbReference type="Proteomes" id="UP000187059"/>
    </source>
</evidence>
<evidence type="ECO:0000256" key="1">
    <source>
        <dbReference type="ARBA" id="ARBA00022617"/>
    </source>
</evidence>
<dbReference type="AlphaFoldDB" id="A0A1P8UPK3"/>
<dbReference type="OrthoDB" id="7854060at2"/>
<dbReference type="EMBL" id="CP015093">
    <property type="protein sequence ID" value="APZ51311.1"/>
    <property type="molecule type" value="Genomic_DNA"/>
</dbReference>
<dbReference type="Proteomes" id="UP000187059">
    <property type="component" value="Chromosome"/>
</dbReference>
<gene>
    <name evidence="6" type="ORF">Ga0080574_TMP977</name>
</gene>
<evidence type="ECO:0000256" key="2">
    <source>
        <dbReference type="ARBA" id="ARBA00022723"/>
    </source>
</evidence>
<keyword evidence="7" id="KW-1185">Reference proteome</keyword>
<feature type="domain" description="Cytochrome c" evidence="5">
    <location>
        <begin position="55"/>
        <end position="141"/>
    </location>
</feature>
<dbReference type="PROSITE" id="PS51007">
    <property type="entry name" value="CYTC"/>
    <property type="match status" value="1"/>
</dbReference>
<keyword evidence="3 4" id="KW-0408">Iron</keyword>
<keyword evidence="2 4" id="KW-0479">Metal-binding</keyword>
<dbReference type="GO" id="GO:0046872">
    <property type="term" value="F:metal ion binding"/>
    <property type="evidence" value="ECO:0007669"/>
    <property type="project" value="UniProtKB-KW"/>
</dbReference>
<sequence length="147" mass="15349">MKYIAIAGATAVAVVAGATFMITRDGSRTQAETATQPPAAGAAMVEVSLPDSLSAQAELGKRGFEAVCAACHGQNAAGKLGLGPPLVHKIYEPSHHGDMAFFLAAERGVQAHHWRFGNMPPQQGLTRADVANIVSYVRALQRANGID</sequence>
<dbReference type="InterPro" id="IPR036909">
    <property type="entry name" value="Cyt_c-like_dom_sf"/>
</dbReference>
<dbReference type="SUPFAM" id="SSF46626">
    <property type="entry name" value="Cytochrome c"/>
    <property type="match status" value="1"/>
</dbReference>
<name>A0A1P8UPK3_9RHOB</name>
<dbReference type="InterPro" id="IPR009056">
    <property type="entry name" value="Cyt_c-like_dom"/>
</dbReference>